<reference evidence="1 2" key="1">
    <citation type="submission" date="2024-08" db="EMBL/GenBank/DDBJ databases">
        <authorList>
            <person name="Cucini C."/>
            <person name="Frati F."/>
        </authorList>
    </citation>
    <scope>NUCLEOTIDE SEQUENCE [LARGE SCALE GENOMIC DNA]</scope>
</reference>
<organism evidence="1 2">
    <name type="scientific">Orchesella dallaii</name>
    <dbReference type="NCBI Taxonomy" id="48710"/>
    <lineage>
        <taxon>Eukaryota</taxon>
        <taxon>Metazoa</taxon>
        <taxon>Ecdysozoa</taxon>
        <taxon>Arthropoda</taxon>
        <taxon>Hexapoda</taxon>
        <taxon>Collembola</taxon>
        <taxon>Entomobryomorpha</taxon>
        <taxon>Entomobryoidea</taxon>
        <taxon>Orchesellidae</taxon>
        <taxon>Orchesellinae</taxon>
        <taxon>Orchesella</taxon>
    </lineage>
</organism>
<evidence type="ECO:0008006" key="3">
    <source>
        <dbReference type="Google" id="ProtNLM"/>
    </source>
</evidence>
<gene>
    <name evidence="1" type="ORF">ODALV1_LOCUS26368</name>
</gene>
<dbReference type="Gene3D" id="3.80.10.10">
    <property type="entry name" value="Ribonuclease Inhibitor"/>
    <property type="match status" value="1"/>
</dbReference>
<comment type="caution">
    <text evidence="1">The sequence shown here is derived from an EMBL/GenBank/DDBJ whole genome shotgun (WGS) entry which is preliminary data.</text>
</comment>
<protein>
    <recommendedName>
        <fullName evidence="3">F-box domain-containing protein</fullName>
    </recommendedName>
</protein>
<accession>A0ABP1RUT2</accession>
<evidence type="ECO:0000313" key="1">
    <source>
        <dbReference type="EMBL" id="CAL8136275.1"/>
    </source>
</evidence>
<sequence length="586" mass="68575">MAANPLNKKRNPLLDHVIVEHLFSVIPFDTKNFANFRLVCKLWCKESLPIWRKNAQIFVTDAKKMNANNHIHYNKYICLFDSKYDLYQLRKHPFRKFAIKHWDLRFDGRKNSGRLKFWEKIGPLMTSLYMEECDIYRLEDFRKVLFEITPNLESLFLIKNIYRIDRPDESEVRLDPNRDEHRKPEFIQKNLTTLEICLEVGDLFHFSMEELVNDDYIWNVEELPITWMELLIHFPMIQNMWLSWLSEYDGWDALEECLVSMQLIRDALDEPQYFSSLTHLNMNNVGIYGYRRFPRDIAKLLERLNFPLKTLNMDLGKRTSDGALKLLFETHADTLEGLKLTWRKNSQLFFNFPCGVNLSALKILEASDPSILNLSFLKHTPNLRILSMYNKGDIYHPNPQENSIKKMGETKPGVKPKVFEVISKTNFEAFNNGLVLPYMEKFLMSEEICDGSQIELLSKLMPNLKHLRIGLGNEGFQMVCKVWKKLEQLQVNPFQVDEMGLLGVSEGKRYHLPNLTDLKDLRVLQLGSSYVPNLQYCLSTSSIINGVFSLKYLNGFNACLSKSIPDEVRTELATRYPLSDNVLNQP</sequence>
<dbReference type="InterPro" id="IPR032675">
    <property type="entry name" value="LRR_dom_sf"/>
</dbReference>
<dbReference type="EMBL" id="CAXLJM020000111">
    <property type="protein sequence ID" value="CAL8136275.1"/>
    <property type="molecule type" value="Genomic_DNA"/>
</dbReference>
<proteinExistence type="predicted"/>
<dbReference type="Proteomes" id="UP001642540">
    <property type="component" value="Unassembled WGS sequence"/>
</dbReference>
<keyword evidence="2" id="KW-1185">Reference proteome</keyword>
<evidence type="ECO:0000313" key="2">
    <source>
        <dbReference type="Proteomes" id="UP001642540"/>
    </source>
</evidence>
<name>A0ABP1RUT2_9HEXA</name>
<dbReference type="SUPFAM" id="SSF52047">
    <property type="entry name" value="RNI-like"/>
    <property type="match status" value="1"/>
</dbReference>